<sequence>MYTKSFFYQQKKRCTLNPSSSQQNLQVKTYANPQDPLTQSHKFIL</sequence>
<accession>A0A822YBQ4</accession>
<dbReference type="AlphaFoldDB" id="A0A822YBQ4"/>
<reference evidence="1 2" key="1">
    <citation type="journal article" date="2020" name="Mol. Biol. Evol.">
        <title>Distinct Expression and Methylation Patterns for Genes with Different Fates following a Single Whole-Genome Duplication in Flowering Plants.</title>
        <authorList>
            <person name="Shi T."/>
            <person name="Rahmani R.S."/>
            <person name="Gugger P.F."/>
            <person name="Wang M."/>
            <person name="Li H."/>
            <person name="Zhang Y."/>
            <person name="Li Z."/>
            <person name="Wang Q."/>
            <person name="Van de Peer Y."/>
            <person name="Marchal K."/>
            <person name="Chen J."/>
        </authorList>
    </citation>
    <scope>NUCLEOTIDE SEQUENCE [LARGE SCALE GENOMIC DNA]</scope>
    <source>
        <tissue evidence="1">Leaf</tissue>
    </source>
</reference>
<gene>
    <name evidence="1" type="ORF">HUJ06_028416</name>
</gene>
<name>A0A822YBQ4_NELNU</name>
<evidence type="ECO:0000313" key="2">
    <source>
        <dbReference type="Proteomes" id="UP000607653"/>
    </source>
</evidence>
<organism evidence="1 2">
    <name type="scientific">Nelumbo nucifera</name>
    <name type="common">Sacred lotus</name>
    <dbReference type="NCBI Taxonomy" id="4432"/>
    <lineage>
        <taxon>Eukaryota</taxon>
        <taxon>Viridiplantae</taxon>
        <taxon>Streptophyta</taxon>
        <taxon>Embryophyta</taxon>
        <taxon>Tracheophyta</taxon>
        <taxon>Spermatophyta</taxon>
        <taxon>Magnoliopsida</taxon>
        <taxon>Proteales</taxon>
        <taxon>Nelumbonaceae</taxon>
        <taxon>Nelumbo</taxon>
    </lineage>
</organism>
<dbReference type="EMBL" id="DUZY01000002">
    <property type="protein sequence ID" value="DAD26948.1"/>
    <property type="molecule type" value="Genomic_DNA"/>
</dbReference>
<evidence type="ECO:0000313" key="1">
    <source>
        <dbReference type="EMBL" id="DAD26948.1"/>
    </source>
</evidence>
<proteinExistence type="predicted"/>
<keyword evidence="2" id="KW-1185">Reference proteome</keyword>
<comment type="caution">
    <text evidence="1">The sequence shown here is derived from an EMBL/GenBank/DDBJ whole genome shotgun (WGS) entry which is preliminary data.</text>
</comment>
<protein>
    <submittedName>
        <fullName evidence="1">Uncharacterized protein</fullName>
    </submittedName>
</protein>
<dbReference type="Proteomes" id="UP000607653">
    <property type="component" value="Unassembled WGS sequence"/>
</dbReference>